<evidence type="ECO:0000313" key="2">
    <source>
        <dbReference type="Proteomes" id="UP000663981"/>
    </source>
</evidence>
<keyword evidence="2" id="KW-1185">Reference proteome</keyword>
<evidence type="ECO:0000313" key="1">
    <source>
        <dbReference type="EMBL" id="MBO1512353.1"/>
    </source>
</evidence>
<dbReference type="EMBL" id="JAGDEL010000007">
    <property type="protein sequence ID" value="MBO1512353.1"/>
    <property type="molecule type" value="Genomic_DNA"/>
</dbReference>
<protein>
    <submittedName>
        <fullName evidence="1">Glycosyltransferase family 1 protein</fullName>
    </submittedName>
</protein>
<name>A0ABS3N2E8_9BACI</name>
<accession>A0ABS3N2E8</accession>
<reference evidence="1 2" key="1">
    <citation type="submission" date="2021-03" db="EMBL/GenBank/DDBJ databases">
        <title>Whole genome sequence of Metabacillus bambusae BG109.</title>
        <authorList>
            <person name="Jeong J.W."/>
        </authorList>
    </citation>
    <scope>NUCLEOTIDE SEQUENCE [LARGE SCALE GENOMIC DNA]</scope>
    <source>
        <strain evidence="1 2">BG109</strain>
    </source>
</reference>
<dbReference type="Proteomes" id="UP000663981">
    <property type="component" value="Unassembled WGS sequence"/>
</dbReference>
<proteinExistence type="predicted"/>
<organism evidence="1 2">
    <name type="scientific">Metabacillus bambusae</name>
    <dbReference type="NCBI Taxonomy" id="2795218"/>
    <lineage>
        <taxon>Bacteria</taxon>
        <taxon>Bacillati</taxon>
        <taxon>Bacillota</taxon>
        <taxon>Bacilli</taxon>
        <taxon>Bacillales</taxon>
        <taxon>Bacillaceae</taxon>
        <taxon>Metabacillus</taxon>
    </lineage>
</organism>
<sequence length="377" mass="44629">MSRISCYIKVGEVSLHLYQVIAGFILLERQGIIKLNIEIMKNTVQVQTPNNMVEVIINNDIRIIYDLNDGYDNLLNEDENYLDFMNKLLDRCDFYFKRSYSTKQNINLKHPNKIYPLGLNYMVTTSRNIAHRPFPLDPVKEKVKKLIRMLPFSEFYNGNYKLETFQDIPRKQSNPKILFMARLWEVTKEDFEKNPKKGEERKYINQVRAECIRLCQKEFGEKFFGGVNASPFSLENYSDIVISDKKITKRNNYLKKVKESTICISTMGLHESIGWKFGEYVAASKAIVSEQLHYELPGDFLEHKNYLSFNSPEQCVERIYSLLENENYRYQMMVDNFEYYHKYVRADRLILNSILTVLNKERMNLSEQNTHSIYAYI</sequence>
<comment type="caution">
    <text evidence="1">The sequence shown here is derived from an EMBL/GenBank/DDBJ whole genome shotgun (WGS) entry which is preliminary data.</text>
</comment>
<dbReference type="RefSeq" id="WP_207978320.1">
    <property type="nucleotide sequence ID" value="NZ_JAGDEL010000007.1"/>
</dbReference>
<gene>
    <name evidence="1" type="ORF">I7822_11810</name>
</gene>